<dbReference type="Proteomes" id="UP000887561">
    <property type="component" value="Unplaced"/>
</dbReference>
<sequence>MINLYIGQRVFQGVLSSIPWPRTQPLEDPTYQSPYIRTTKLLSPGLAPTIQIPEIKRKFIFSNKPQPIDEDKKVVDFALLNGIHVSMDASTLRHLLSAPWSQRTSNYACKMKVFSRVFSGKLCKICIISPPLIASRIHKTAIPRAFAKWGLKAFLFGKDPSFADAASSNQPKDSCQSLLDDLGLGNVGKVDTKHSRKRYSIISFDDPKLEISSQEQHQVLIRTNVHANEVRKDGQLQQISLTSRVEFLPEIGAE</sequence>
<reference evidence="2" key="1">
    <citation type="submission" date="2022-11" db="UniProtKB">
        <authorList>
            <consortium name="WormBaseParasite"/>
        </authorList>
    </citation>
    <scope>IDENTIFICATION</scope>
</reference>
<proteinExistence type="predicted"/>
<organism evidence="1 2">
    <name type="scientific">Meloidogyne javanica</name>
    <name type="common">Root-knot nematode worm</name>
    <dbReference type="NCBI Taxonomy" id="6303"/>
    <lineage>
        <taxon>Eukaryota</taxon>
        <taxon>Metazoa</taxon>
        <taxon>Ecdysozoa</taxon>
        <taxon>Nematoda</taxon>
        <taxon>Chromadorea</taxon>
        <taxon>Rhabditida</taxon>
        <taxon>Tylenchina</taxon>
        <taxon>Tylenchomorpha</taxon>
        <taxon>Tylenchoidea</taxon>
        <taxon>Meloidogynidae</taxon>
        <taxon>Meloidogyninae</taxon>
        <taxon>Meloidogyne</taxon>
        <taxon>Meloidogyne incognita group</taxon>
    </lineage>
</organism>
<name>A0A915MM23_MELJA</name>
<dbReference type="WBParaSite" id="scaffold41447_cov442.g23855">
    <property type="protein sequence ID" value="scaffold41447_cov442.g23855"/>
    <property type="gene ID" value="scaffold41447_cov442.g23855"/>
</dbReference>
<accession>A0A915MM23</accession>
<keyword evidence="1" id="KW-1185">Reference proteome</keyword>
<protein>
    <submittedName>
        <fullName evidence="2">Uncharacterized protein</fullName>
    </submittedName>
</protein>
<evidence type="ECO:0000313" key="1">
    <source>
        <dbReference type="Proteomes" id="UP000887561"/>
    </source>
</evidence>
<dbReference type="AlphaFoldDB" id="A0A915MM23"/>
<evidence type="ECO:0000313" key="2">
    <source>
        <dbReference type="WBParaSite" id="scaffold41447_cov442.g23855"/>
    </source>
</evidence>